<accession>A0ABR3WJ76</accession>
<evidence type="ECO:0000313" key="2">
    <source>
        <dbReference type="EMBL" id="KAL1863012.1"/>
    </source>
</evidence>
<dbReference type="PANTHER" id="PTHR33112">
    <property type="entry name" value="DOMAIN PROTEIN, PUTATIVE-RELATED"/>
    <property type="match status" value="1"/>
</dbReference>
<dbReference type="Pfam" id="PF06985">
    <property type="entry name" value="HET"/>
    <property type="match status" value="1"/>
</dbReference>
<evidence type="ECO:0000313" key="3">
    <source>
        <dbReference type="Proteomes" id="UP001583177"/>
    </source>
</evidence>
<proteinExistence type="predicted"/>
<evidence type="ECO:0000259" key="1">
    <source>
        <dbReference type="Pfam" id="PF06985"/>
    </source>
</evidence>
<organism evidence="2 3">
    <name type="scientific">Diaporthe australafricana</name>
    <dbReference type="NCBI Taxonomy" id="127596"/>
    <lineage>
        <taxon>Eukaryota</taxon>
        <taxon>Fungi</taxon>
        <taxon>Dikarya</taxon>
        <taxon>Ascomycota</taxon>
        <taxon>Pezizomycotina</taxon>
        <taxon>Sordariomycetes</taxon>
        <taxon>Sordariomycetidae</taxon>
        <taxon>Diaporthales</taxon>
        <taxon>Diaporthaceae</taxon>
        <taxon>Diaporthe</taxon>
    </lineage>
</organism>
<feature type="domain" description="Heterokaryon incompatibility" evidence="1">
    <location>
        <begin position="16"/>
        <end position="144"/>
    </location>
</feature>
<keyword evidence="3" id="KW-1185">Reference proteome</keyword>
<gene>
    <name evidence="2" type="ORF">Daus18300_008168</name>
</gene>
<sequence>MLTQEIAEGMRQGVSMELLPKTLFDACIIAHRLGIEYIWIDKLCIFQDSREDWSQEASRMAWIYKHAFITISASCASHESQGCFRKRNTAGIEPLRLVSNPFLSSKPATGFHESSYITSDEREDDEKEGGKLGHLADRGWVYQERILSQRVVHFAEEEVYWECRELEASEAWPDHKESYLTPTRPSVLYGPGRERWDKHSLWNEVVQEYSAKEFTFDGDKLPALSGLARETAELRKEDNEEYLAGLWRSTILCDLCWSSDCDTPSVPEEYLAPSWSWVSLHAKVSHNGGRSGFGYRPAAEFKDARLKFVTADPYGAVHDGWIHLFGHLKPVTVVRRTNSAGHPQRRVPWPLIIRGGDGNPLLFLDHPVGTLDIESFAARGSQSLPMFCLPVLKDRDDDPETEFRPQFYCLILVPDGSIKHTRSGEFVRSPRTQYTDEYQRVGLATITVNNWSAFKTWLAESPERDIVIR</sequence>
<protein>
    <recommendedName>
        <fullName evidence="1">Heterokaryon incompatibility domain-containing protein</fullName>
    </recommendedName>
</protein>
<dbReference type="EMBL" id="JAWRVE010000075">
    <property type="protein sequence ID" value="KAL1863012.1"/>
    <property type="molecule type" value="Genomic_DNA"/>
</dbReference>
<dbReference type="InterPro" id="IPR010730">
    <property type="entry name" value="HET"/>
</dbReference>
<reference evidence="2 3" key="1">
    <citation type="journal article" date="2024" name="IMA Fungus">
        <title>IMA Genome - F19 : A genome assembly and annotation guide to empower mycologists, including annotated draft genome sequences of Ceratocystis pirilliformis, Diaporthe australafricana, Fusarium ophioides, Paecilomyces lecythidis, and Sporothrix stenoceras.</title>
        <authorList>
            <person name="Aylward J."/>
            <person name="Wilson A.M."/>
            <person name="Visagie C.M."/>
            <person name="Spraker J."/>
            <person name="Barnes I."/>
            <person name="Buitendag C."/>
            <person name="Ceriani C."/>
            <person name="Del Mar Angel L."/>
            <person name="du Plessis D."/>
            <person name="Fuchs T."/>
            <person name="Gasser K."/>
            <person name="Kramer D."/>
            <person name="Li W."/>
            <person name="Munsamy K."/>
            <person name="Piso A."/>
            <person name="Price J.L."/>
            <person name="Sonnekus B."/>
            <person name="Thomas C."/>
            <person name="van der Nest A."/>
            <person name="van Dijk A."/>
            <person name="van Heerden A."/>
            <person name="van Vuuren N."/>
            <person name="Yilmaz N."/>
            <person name="Duong T.A."/>
            <person name="van der Merwe N.A."/>
            <person name="Wingfield M.J."/>
            <person name="Wingfield B.D."/>
        </authorList>
    </citation>
    <scope>NUCLEOTIDE SEQUENCE [LARGE SCALE GENOMIC DNA]</scope>
    <source>
        <strain evidence="2 3">CMW 18300</strain>
    </source>
</reference>
<name>A0ABR3WJ76_9PEZI</name>
<dbReference type="PANTHER" id="PTHR33112:SF16">
    <property type="entry name" value="HETEROKARYON INCOMPATIBILITY DOMAIN-CONTAINING PROTEIN"/>
    <property type="match status" value="1"/>
</dbReference>
<dbReference type="Proteomes" id="UP001583177">
    <property type="component" value="Unassembled WGS sequence"/>
</dbReference>
<comment type="caution">
    <text evidence="2">The sequence shown here is derived from an EMBL/GenBank/DDBJ whole genome shotgun (WGS) entry which is preliminary data.</text>
</comment>